<proteinExistence type="predicted"/>
<protein>
    <submittedName>
        <fullName evidence="1">Uncharacterized protein</fullName>
    </submittedName>
</protein>
<dbReference type="Proteomes" id="UP000499080">
    <property type="component" value="Unassembled WGS sequence"/>
</dbReference>
<dbReference type="EMBL" id="BGPR01000234">
    <property type="protein sequence ID" value="GBM06855.1"/>
    <property type="molecule type" value="Genomic_DNA"/>
</dbReference>
<keyword evidence="2" id="KW-1185">Reference proteome</keyword>
<evidence type="ECO:0000313" key="2">
    <source>
        <dbReference type="Proteomes" id="UP000499080"/>
    </source>
</evidence>
<comment type="caution">
    <text evidence="1">The sequence shown here is derived from an EMBL/GenBank/DDBJ whole genome shotgun (WGS) entry which is preliminary data.</text>
</comment>
<name>A0A4Y2CUB1_ARAVE</name>
<gene>
    <name evidence="1" type="ORF">AVEN_173608_1</name>
</gene>
<dbReference type="AlphaFoldDB" id="A0A4Y2CUB1"/>
<organism evidence="1 2">
    <name type="scientific">Araneus ventricosus</name>
    <name type="common">Orbweaver spider</name>
    <name type="synonym">Epeira ventricosa</name>
    <dbReference type="NCBI Taxonomy" id="182803"/>
    <lineage>
        <taxon>Eukaryota</taxon>
        <taxon>Metazoa</taxon>
        <taxon>Ecdysozoa</taxon>
        <taxon>Arthropoda</taxon>
        <taxon>Chelicerata</taxon>
        <taxon>Arachnida</taxon>
        <taxon>Araneae</taxon>
        <taxon>Araneomorphae</taxon>
        <taxon>Entelegynae</taxon>
        <taxon>Araneoidea</taxon>
        <taxon>Araneidae</taxon>
        <taxon>Araneus</taxon>
    </lineage>
</organism>
<accession>A0A4Y2CUB1</accession>
<sequence length="117" mass="13501">MKEDQWWAAFRILYYTSTPNTLPPGVRISTKKVRLPYVCLTYTRSLQTNDHLDNVRNVQFGQMIRKSLEESTPSPAMPTLTSSLICRMTLNNDRRLTSSLSSKAEHSRSLYTAQMAW</sequence>
<evidence type="ECO:0000313" key="1">
    <source>
        <dbReference type="EMBL" id="GBM06855.1"/>
    </source>
</evidence>
<reference evidence="1 2" key="1">
    <citation type="journal article" date="2019" name="Sci. Rep.">
        <title>Orb-weaving spider Araneus ventricosus genome elucidates the spidroin gene catalogue.</title>
        <authorList>
            <person name="Kono N."/>
            <person name="Nakamura H."/>
            <person name="Ohtoshi R."/>
            <person name="Moran D.A.P."/>
            <person name="Shinohara A."/>
            <person name="Yoshida Y."/>
            <person name="Fujiwara M."/>
            <person name="Mori M."/>
            <person name="Tomita M."/>
            <person name="Arakawa K."/>
        </authorList>
    </citation>
    <scope>NUCLEOTIDE SEQUENCE [LARGE SCALE GENOMIC DNA]</scope>
</reference>